<proteinExistence type="predicted"/>
<organism evidence="2 3">
    <name type="scientific">Pseudodesulfovibrio senegalensis</name>
    <dbReference type="NCBI Taxonomy" id="1721087"/>
    <lineage>
        <taxon>Bacteria</taxon>
        <taxon>Pseudomonadati</taxon>
        <taxon>Thermodesulfobacteriota</taxon>
        <taxon>Desulfovibrionia</taxon>
        <taxon>Desulfovibrionales</taxon>
        <taxon>Desulfovibrionaceae</taxon>
    </lineage>
</organism>
<dbReference type="OrthoDB" id="5452199at2"/>
<evidence type="ECO:0000313" key="2">
    <source>
        <dbReference type="EMBL" id="KAB1441496.1"/>
    </source>
</evidence>
<protein>
    <submittedName>
        <fullName evidence="2">Amino acid ABC transporter substrate-binding protein</fullName>
    </submittedName>
</protein>
<gene>
    <name evidence="2" type="ORF">F8A88_11185</name>
</gene>
<dbReference type="AlphaFoldDB" id="A0A6N6N365"/>
<feature type="signal peptide" evidence="1">
    <location>
        <begin position="1"/>
        <end position="34"/>
    </location>
</feature>
<dbReference type="EMBL" id="WAIE01000004">
    <property type="protein sequence ID" value="KAB1441496.1"/>
    <property type="molecule type" value="Genomic_DNA"/>
</dbReference>
<evidence type="ECO:0000256" key="1">
    <source>
        <dbReference type="SAM" id="SignalP"/>
    </source>
</evidence>
<feature type="chain" id="PRO_5026962398" evidence="1">
    <location>
        <begin position="35"/>
        <end position="298"/>
    </location>
</feature>
<dbReference type="Proteomes" id="UP000438699">
    <property type="component" value="Unassembled WGS sequence"/>
</dbReference>
<reference evidence="2 3" key="1">
    <citation type="journal article" date="2017" name="Int. J. Syst. Evol. Microbiol.">
        <title>Desulfovibrio senegalensis sp. nov., a mesophilic sulfate reducer isolated from marine sediment.</title>
        <authorList>
            <person name="Thioye A."/>
            <person name="Gam Z.B.A."/>
            <person name="Mbengue M."/>
            <person name="Cayol J.L."/>
            <person name="Joseph-Bartoli M."/>
            <person name="Toure-Kane C."/>
            <person name="Labat M."/>
        </authorList>
    </citation>
    <scope>NUCLEOTIDE SEQUENCE [LARGE SCALE GENOMIC DNA]</scope>
    <source>
        <strain evidence="2 3">DSM 101509</strain>
    </source>
</reference>
<dbReference type="SUPFAM" id="SSF53850">
    <property type="entry name" value="Periplasmic binding protein-like II"/>
    <property type="match status" value="1"/>
</dbReference>
<accession>A0A6N6N365</accession>
<dbReference type="RefSeq" id="WP_151151239.1">
    <property type="nucleotide sequence ID" value="NZ_WAIE01000004.1"/>
</dbReference>
<keyword evidence="1" id="KW-0732">Signal</keyword>
<keyword evidence="3" id="KW-1185">Reference proteome</keyword>
<evidence type="ECO:0000313" key="3">
    <source>
        <dbReference type="Proteomes" id="UP000438699"/>
    </source>
</evidence>
<comment type="caution">
    <text evidence="2">The sequence shown here is derived from an EMBL/GenBank/DDBJ whole genome shotgun (WGS) entry which is preliminary data.</text>
</comment>
<sequence length="298" mass="33096">MANSKKPCYADWVFKPCACILALLILAASISASAEPLVLPIAASQDYAYSYKDFLNRHGGSPYSIDDFAGTTRGVTSLVLMQQAARIGGMPFEVNVLESPNPGRAMLLVKQGKAAAFASDMWQNEFDDTVIMSPPVVRKGEFEKGIYGLRENSALMAVRSLKELRTFSTAVDLTWQRDIETLTAMGIHTITKVPRYELMIRVVGGHRTDFIIAEFANVNHDFSFTAYGVKLYPVPGVKIVIPHSRHFMFSKKHPMGARLAKAVNCGMKQLRKQGRIRKALEQCGFINTGVAKWKQIYP</sequence>
<name>A0A6N6N365_9BACT</name>